<dbReference type="GO" id="GO:0015288">
    <property type="term" value="F:porin activity"/>
    <property type="evidence" value="ECO:0007669"/>
    <property type="project" value="TreeGrafter"/>
</dbReference>
<comment type="similarity">
    <text evidence="2">Belongs to the outer membrane factor (OMF) (TC 1.B.17) family.</text>
</comment>
<dbReference type="Pfam" id="PF02321">
    <property type="entry name" value="OEP"/>
    <property type="match status" value="1"/>
</dbReference>
<keyword evidence="6" id="KW-0472">Membrane</keyword>
<name>A0A7Y3W4V6_9PROT</name>
<keyword evidence="8" id="KW-0175">Coiled coil</keyword>
<dbReference type="InterPro" id="IPR003423">
    <property type="entry name" value="OMP_efflux"/>
</dbReference>
<keyword evidence="3" id="KW-0813">Transport</keyword>
<evidence type="ECO:0000256" key="6">
    <source>
        <dbReference type="ARBA" id="ARBA00023136"/>
    </source>
</evidence>
<keyword evidence="9" id="KW-0732">Signal</keyword>
<dbReference type="GO" id="GO:0015562">
    <property type="term" value="F:efflux transmembrane transporter activity"/>
    <property type="evidence" value="ECO:0007669"/>
    <property type="project" value="InterPro"/>
</dbReference>
<evidence type="ECO:0000256" key="5">
    <source>
        <dbReference type="ARBA" id="ARBA00022692"/>
    </source>
</evidence>
<dbReference type="GO" id="GO:1990281">
    <property type="term" value="C:efflux pump complex"/>
    <property type="evidence" value="ECO:0007669"/>
    <property type="project" value="TreeGrafter"/>
</dbReference>
<organism evidence="10 11">
    <name type="scientific">Parvularcula mediterranea</name>
    <dbReference type="NCBI Taxonomy" id="2732508"/>
    <lineage>
        <taxon>Bacteria</taxon>
        <taxon>Pseudomonadati</taxon>
        <taxon>Pseudomonadota</taxon>
        <taxon>Alphaproteobacteria</taxon>
        <taxon>Parvularculales</taxon>
        <taxon>Parvularculaceae</taxon>
        <taxon>Parvularcula</taxon>
    </lineage>
</organism>
<comment type="subcellular location">
    <subcellularLocation>
        <location evidence="1">Cell outer membrane</location>
    </subcellularLocation>
</comment>
<feature type="coiled-coil region" evidence="8">
    <location>
        <begin position="346"/>
        <end position="408"/>
    </location>
</feature>
<evidence type="ECO:0000256" key="7">
    <source>
        <dbReference type="ARBA" id="ARBA00023237"/>
    </source>
</evidence>
<keyword evidence="11" id="KW-1185">Reference proteome</keyword>
<dbReference type="RefSeq" id="WP_173197806.1">
    <property type="nucleotide sequence ID" value="NZ_JABFCX010000002.1"/>
</dbReference>
<evidence type="ECO:0000313" key="11">
    <source>
        <dbReference type="Proteomes" id="UP000536835"/>
    </source>
</evidence>
<dbReference type="GO" id="GO:0009279">
    <property type="term" value="C:cell outer membrane"/>
    <property type="evidence" value="ECO:0007669"/>
    <property type="project" value="UniProtKB-SubCell"/>
</dbReference>
<dbReference type="PANTHER" id="PTHR30026:SF21">
    <property type="entry name" value="SLR1270 PROTEIN"/>
    <property type="match status" value="1"/>
</dbReference>
<keyword evidence="7" id="KW-0998">Cell outer membrane</keyword>
<comment type="caution">
    <text evidence="10">The sequence shown here is derived from an EMBL/GenBank/DDBJ whole genome shotgun (WGS) entry which is preliminary data.</text>
</comment>
<evidence type="ECO:0000256" key="1">
    <source>
        <dbReference type="ARBA" id="ARBA00004442"/>
    </source>
</evidence>
<evidence type="ECO:0000256" key="8">
    <source>
        <dbReference type="SAM" id="Coils"/>
    </source>
</evidence>
<dbReference type="InterPro" id="IPR051906">
    <property type="entry name" value="TolC-like"/>
</dbReference>
<evidence type="ECO:0000256" key="2">
    <source>
        <dbReference type="ARBA" id="ARBA00007613"/>
    </source>
</evidence>
<dbReference type="Gene3D" id="1.20.1600.10">
    <property type="entry name" value="Outer membrane efflux proteins (OEP)"/>
    <property type="match status" value="1"/>
</dbReference>
<feature type="signal peptide" evidence="9">
    <location>
        <begin position="1"/>
        <end position="17"/>
    </location>
</feature>
<evidence type="ECO:0000256" key="3">
    <source>
        <dbReference type="ARBA" id="ARBA00022448"/>
    </source>
</evidence>
<dbReference type="SUPFAM" id="SSF56954">
    <property type="entry name" value="Outer membrane efflux proteins (OEP)"/>
    <property type="match status" value="1"/>
</dbReference>
<dbReference type="PANTHER" id="PTHR30026">
    <property type="entry name" value="OUTER MEMBRANE PROTEIN TOLC"/>
    <property type="match status" value="1"/>
</dbReference>
<accession>A0A7Y3W4V6</accession>
<gene>
    <name evidence="10" type="ORF">HK107_06415</name>
</gene>
<dbReference type="EMBL" id="JABFCX010000002">
    <property type="protein sequence ID" value="NNU15954.1"/>
    <property type="molecule type" value="Genomic_DNA"/>
</dbReference>
<protein>
    <submittedName>
        <fullName evidence="10">TolC family protein</fullName>
    </submittedName>
</protein>
<evidence type="ECO:0000256" key="9">
    <source>
        <dbReference type="SAM" id="SignalP"/>
    </source>
</evidence>
<evidence type="ECO:0000313" key="10">
    <source>
        <dbReference type="EMBL" id="NNU15954.1"/>
    </source>
</evidence>
<evidence type="ECO:0000256" key="4">
    <source>
        <dbReference type="ARBA" id="ARBA00022452"/>
    </source>
</evidence>
<sequence>MRYVVLALIFLVGLAHAQTAPLLPETVIQSVERHYPALLAAEAEQRVAAGERLSAEGAFDTVIESRLRGRLAGFYSGDIASVEATKPLAPLGAEVYGGYRLSQGDFPIYEDEYFTNQGGEAKVGVLFSLLRNRTIDSRRAGILEAELGLSEAALDVLIARLEVQERAQIAYWQWVTAGRERQAYAGLLALAERRDVALRREVSSGARAAIFLTENAQNLTRRRDRVRRADLALALAANDLALYLRDENGEPIVPSPEQQPLNLDLPSPVSLAELASIVDGQPELRLLKIARQRLELKRDLARNDLLPNLDLKVEAGDDFGAIGPGGISRDDAEVIAGVTLKVPFGRRDARGRVRSANARLDALEQRQRLLSDRIAQEIRKLTVSIETAEELLKLATLEAQQAAELEEAERRRFRNGASDFFLVNIREQTAANARVRVAEAELALAAARISYLAATFDIERLTSGG</sequence>
<feature type="chain" id="PRO_5031474946" evidence="9">
    <location>
        <begin position="18"/>
        <end position="465"/>
    </location>
</feature>
<reference evidence="10 11" key="1">
    <citation type="submission" date="2020-05" db="EMBL/GenBank/DDBJ databases">
        <title>Parvularcula mediterraneae sp. nov., isolated from polypropylene straw from shallow seawater of the seashore of Laganas in Zakynthos island, Greece.</title>
        <authorList>
            <person name="Szabo I."/>
            <person name="Al-Omari J."/>
            <person name="Rado J."/>
            <person name="Szerdahelyi G.S."/>
        </authorList>
    </citation>
    <scope>NUCLEOTIDE SEQUENCE [LARGE SCALE GENOMIC DNA]</scope>
    <source>
        <strain evidence="10 11">ZS-1/3</strain>
    </source>
</reference>
<dbReference type="Proteomes" id="UP000536835">
    <property type="component" value="Unassembled WGS sequence"/>
</dbReference>
<keyword evidence="5" id="KW-0812">Transmembrane</keyword>
<dbReference type="AlphaFoldDB" id="A0A7Y3W4V6"/>
<keyword evidence="4" id="KW-1134">Transmembrane beta strand</keyword>
<proteinExistence type="inferred from homology"/>